<dbReference type="EMBL" id="JAAXOX010000009">
    <property type="protein sequence ID" value="NKY23873.1"/>
    <property type="molecule type" value="Genomic_DNA"/>
</dbReference>
<dbReference type="GO" id="GO:0000976">
    <property type="term" value="F:transcription cis-regulatory region binding"/>
    <property type="evidence" value="ECO:0007669"/>
    <property type="project" value="TreeGrafter"/>
</dbReference>
<sequence length="155" mass="16332">MELDQHVHAHAGPTDPGELLREHGLRVTAPRVAVLAAVGDLPHADADTILKQARTALPTVSVQAVYDVLHALTAAGILRRIEPAGHPARYERRVGDNHHHVVCRSCGVVGDVDCAVGEAPCLTPSSTSGFRIDTAEVTYWGLCPQCAAAPVPATT</sequence>
<dbReference type="PANTHER" id="PTHR33202:SF18">
    <property type="entry name" value="TRANSCRIPTIONAL REGULATOR FURA"/>
    <property type="match status" value="1"/>
</dbReference>
<dbReference type="InterPro" id="IPR036390">
    <property type="entry name" value="WH_DNA-bd_sf"/>
</dbReference>
<dbReference type="Gene3D" id="1.10.10.10">
    <property type="entry name" value="Winged helix-like DNA-binding domain superfamily/Winged helix DNA-binding domain"/>
    <property type="match status" value="1"/>
</dbReference>
<feature type="binding site" evidence="11">
    <location>
        <position position="143"/>
    </location>
    <ligand>
        <name>Zn(2+)</name>
        <dbReference type="ChEBI" id="CHEBI:29105"/>
    </ligand>
</feature>
<comment type="cofactor">
    <cofactor evidence="12">
        <name>Mn(2+)</name>
        <dbReference type="ChEBI" id="CHEBI:29035"/>
    </cofactor>
    <cofactor evidence="12">
        <name>Fe(2+)</name>
        <dbReference type="ChEBI" id="CHEBI:29033"/>
    </cofactor>
    <text evidence="12">Binds 1 Mn(2+) or Fe(2+) ion per subunit.</text>
</comment>
<feature type="binding site" evidence="12">
    <location>
        <position position="118"/>
    </location>
    <ligand>
        <name>Fe cation</name>
        <dbReference type="ChEBI" id="CHEBI:24875"/>
    </ligand>
</feature>
<proteinExistence type="inferred from homology"/>
<evidence type="ECO:0000256" key="4">
    <source>
        <dbReference type="ARBA" id="ARBA00022491"/>
    </source>
</evidence>
<dbReference type="AlphaFoldDB" id="A0A7X6R053"/>
<dbReference type="GO" id="GO:1900376">
    <property type="term" value="P:regulation of secondary metabolite biosynthetic process"/>
    <property type="evidence" value="ECO:0007669"/>
    <property type="project" value="TreeGrafter"/>
</dbReference>
<dbReference type="Proteomes" id="UP000581206">
    <property type="component" value="Unassembled WGS sequence"/>
</dbReference>
<dbReference type="GO" id="GO:0003700">
    <property type="term" value="F:DNA-binding transcription factor activity"/>
    <property type="evidence" value="ECO:0007669"/>
    <property type="project" value="InterPro"/>
</dbReference>
<keyword evidence="5 11" id="KW-0479">Metal-binding</keyword>
<reference evidence="13 14" key="1">
    <citation type="submission" date="2020-04" db="EMBL/GenBank/DDBJ databases">
        <title>MicrobeNet Type strains.</title>
        <authorList>
            <person name="Nicholson A.C."/>
        </authorList>
    </citation>
    <scope>NUCLEOTIDE SEQUENCE [LARGE SCALE GENOMIC DNA]</scope>
    <source>
        <strain evidence="13 14">ATCC BAA-788</strain>
    </source>
</reference>
<dbReference type="InterPro" id="IPR043135">
    <property type="entry name" value="Fur_C"/>
</dbReference>
<evidence type="ECO:0000256" key="12">
    <source>
        <dbReference type="PIRSR" id="PIRSR602481-2"/>
    </source>
</evidence>
<evidence type="ECO:0000313" key="13">
    <source>
        <dbReference type="EMBL" id="NKY23873.1"/>
    </source>
</evidence>
<comment type="similarity">
    <text evidence="2">Belongs to the Fur family.</text>
</comment>
<feature type="binding site" evidence="11">
    <location>
        <position position="146"/>
    </location>
    <ligand>
        <name>Zn(2+)</name>
        <dbReference type="ChEBI" id="CHEBI:29105"/>
    </ligand>
</feature>
<evidence type="ECO:0000256" key="2">
    <source>
        <dbReference type="ARBA" id="ARBA00007957"/>
    </source>
</evidence>
<evidence type="ECO:0000256" key="11">
    <source>
        <dbReference type="PIRSR" id="PIRSR602481-1"/>
    </source>
</evidence>
<evidence type="ECO:0000256" key="7">
    <source>
        <dbReference type="ARBA" id="ARBA00023004"/>
    </source>
</evidence>
<comment type="subcellular location">
    <subcellularLocation>
        <location evidence="1">Cytoplasm</location>
    </subcellularLocation>
</comment>
<organism evidence="13 14">
    <name type="scientific">Cellulomonas denverensis</name>
    <dbReference type="NCBI Taxonomy" id="264297"/>
    <lineage>
        <taxon>Bacteria</taxon>
        <taxon>Bacillati</taxon>
        <taxon>Actinomycetota</taxon>
        <taxon>Actinomycetes</taxon>
        <taxon>Micrococcales</taxon>
        <taxon>Cellulomonadaceae</taxon>
        <taxon>Cellulomonas</taxon>
    </lineage>
</organism>
<keyword evidence="8" id="KW-0805">Transcription regulation</keyword>
<keyword evidence="10" id="KW-0804">Transcription</keyword>
<keyword evidence="4" id="KW-0678">Repressor</keyword>
<dbReference type="GO" id="GO:0008270">
    <property type="term" value="F:zinc ion binding"/>
    <property type="evidence" value="ECO:0007669"/>
    <property type="project" value="TreeGrafter"/>
</dbReference>
<dbReference type="RefSeq" id="WP_168630997.1">
    <property type="nucleotide sequence ID" value="NZ_BONL01000032.1"/>
</dbReference>
<keyword evidence="9" id="KW-0238">DNA-binding</keyword>
<dbReference type="InterPro" id="IPR002481">
    <property type="entry name" value="FUR"/>
</dbReference>
<dbReference type="GO" id="GO:0045892">
    <property type="term" value="P:negative regulation of DNA-templated transcription"/>
    <property type="evidence" value="ECO:0007669"/>
    <property type="project" value="TreeGrafter"/>
</dbReference>
<keyword evidence="6 11" id="KW-0862">Zinc</keyword>
<evidence type="ECO:0000256" key="5">
    <source>
        <dbReference type="ARBA" id="ARBA00022723"/>
    </source>
</evidence>
<keyword evidence="14" id="KW-1185">Reference proteome</keyword>
<dbReference type="CDD" id="cd07153">
    <property type="entry name" value="Fur_like"/>
    <property type="match status" value="1"/>
</dbReference>
<dbReference type="PANTHER" id="PTHR33202">
    <property type="entry name" value="ZINC UPTAKE REGULATION PROTEIN"/>
    <property type="match status" value="1"/>
</dbReference>
<name>A0A7X6R053_9CELL</name>
<comment type="caution">
    <text evidence="13">The sequence shown here is derived from an EMBL/GenBank/DDBJ whole genome shotgun (WGS) entry which is preliminary data.</text>
</comment>
<gene>
    <name evidence="13" type="ORF">HGA03_14475</name>
</gene>
<protein>
    <submittedName>
        <fullName evidence="13">Transcriptional repressor</fullName>
    </submittedName>
</protein>
<evidence type="ECO:0000256" key="9">
    <source>
        <dbReference type="ARBA" id="ARBA00023125"/>
    </source>
</evidence>
<evidence type="ECO:0000313" key="14">
    <source>
        <dbReference type="Proteomes" id="UP000581206"/>
    </source>
</evidence>
<dbReference type="SUPFAM" id="SSF46785">
    <property type="entry name" value="Winged helix' DNA-binding domain"/>
    <property type="match status" value="1"/>
</dbReference>
<feature type="binding site" evidence="11">
    <location>
        <position position="103"/>
    </location>
    <ligand>
        <name>Zn(2+)</name>
        <dbReference type="ChEBI" id="CHEBI:29105"/>
    </ligand>
</feature>
<dbReference type="GO" id="GO:0005737">
    <property type="term" value="C:cytoplasm"/>
    <property type="evidence" value="ECO:0007669"/>
    <property type="project" value="UniProtKB-SubCell"/>
</dbReference>
<dbReference type="Gene3D" id="3.30.1490.190">
    <property type="match status" value="1"/>
</dbReference>
<comment type="cofactor">
    <cofactor evidence="11">
        <name>Zn(2+)</name>
        <dbReference type="ChEBI" id="CHEBI:29105"/>
    </cofactor>
    <text evidence="11">Binds 1 zinc ion per subunit.</text>
</comment>
<evidence type="ECO:0000256" key="6">
    <source>
        <dbReference type="ARBA" id="ARBA00022833"/>
    </source>
</evidence>
<dbReference type="Pfam" id="PF01475">
    <property type="entry name" value="FUR"/>
    <property type="match status" value="1"/>
</dbReference>
<evidence type="ECO:0000256" key="1">
    <source>
        <dbReference type="ARBA" id="ARBA00004496"/>
    </source>
</evidence>
<evidence type="ECO:0000256" key="10">
    <source>
        <dbReference type="ARBA" id="ARBA00023163"/>
    </source>
</evidence>
<keyword evidence="3" id="KW-0963">Cytoplasm</keyword>
<dbReference type="InterPro" id="IPR036388">
    <property type="entry name" value="WH-like_DNA-bd_sf"/>
</dbReference>
<feature type="binding site" evidence="11">
    <location>
        <position position="106"/>
    </location>
    <ligand>
        <name>Zn(2+)</name>
        <dbReference type="ChEBI" id="CHEBI:29105"/>
    </ligand>
</feature>
<keyword evidence="7 12" id="KW-0408">Iron</keyword>
<evidence type="ECO:0000256" key="8">
    <source>
        <dbReference type="ARBA" id="ARBA00023015"/>
    </source>
</evidence>
<evidence type="ECO:0000256" key="3">
    <source>
        <dbReference type="ARBA" id="ARBA00022490"/>
    </source>
</evidence>
<accession>A0A7X6R053</accession>